<dbReference type="InterPro" id="IPR002145">
    <property type="entry name" value="CopG"/>
</dbReference>
<dbReference type="GO" id="GO:0006355">
    <property type="term" value="P:regulation of DNA-templated transcription"/>
    <property type="evidence" value="ECO:0007669"/>
    <property type="project" value="InterPro"/>
</dbReference>
<dbReference type="SUPFAM" id="SSF47598">
    <property type="entry name" value="Ribbon-helix-helix"/>
    <property type="match status" value="1"/>
</dbReference>
<reference evidence="3" key="1">
    <citation type="submission" date="2017-11" db="EMBL/GenBank/DDBJ databases">
        <authorList>
            <person name="Kuznetsova I."/>
            <person name="Sazanova A."/>
            <person name="Chirak E."/>
            <person name="Safronova V."/>
            <person name="Willems A."/>
        </authorList>
    </citation>
    <scope>NUCLEOTIDE SEQUENCE [LARGE SCALE GENOMIC DNA]</scope>
    <source>
        <strain evidence="3">PEPV15</strain>
    </source>
</reference>
<dbReference type="Gene3D" id="1.10.1220.10">
    <property type="entry name" value="Met repressor-like"/>
    <property type="match status" value="1"/>
</dbReference>
<accession>A0A2P7AV95</accession>
<dbReference type="InterPro" id="IPR013321">
    <property type="entry name" value="Arc_rbn_hlx_hlx"/>
</dbReference>
<dbReference type="Pfam" id="PF01402">
    <property type="entry name" value="RHH_1"/>
    <property type="match status" value="1"/>
</dbReference>
<feature type="domain" description="Ribbon-helix-helix protein CopG" evidence="1">
    <location>
        <begin position="3"/>
        <end position="41"/>
    </location>
</feature>
<keyword evidence="3" id="KW-1185">Reference proteome</keyword>
<dbReference type="GO" id="GO:0003677">
    <property type="term" value="F:DNA binding"/>
    <property type="evidence" value="ECO:0007669"/>
    <property type="project" value="UniProtKB-KW"/>
</dbReference>
<evidence type="ECO:0000313" key="2">
    <source>
        <dbReference type="EMBL" id="PSH58140.1"/>
    </source>
</evidence>
<dbReference type="RefSeq" id="WP_106716591.1">
    <property type="nucleotide sequence ID" value="NZ_JACHXT010000001.1"/>
</dbReference>
<gene>
    <name evidence="2" type="ORF">CU100_10880</name>
</gene>
<evidence type="ECO:0000259" key="1">
    <source>
        <dbReference type="Pfam" id="PF01402"/>
    </source>
</evidence>
<evidence type="ECO:0000313" key="3">
    <source>
        <dbReference type="Proteomes" id="UP000241158"/>
    </source>
</evidence>
<sequence>MSKQTAIRLPDETYKRLQSLAAKTGRTATFYMRQAIEEYLDDLEDLYLAEQATLRLNRGEDQVLTAEEFWRGLDD</sequence>
<dbReference type="EMBL" id="PGGN01000002">
    <property type="protein sequence ID" value="PSH58140.1"/>
    <property type="molecule type" value="Genomic_DNA"/>
</dbReference>
<dbReference type="Proteomes" id="UP000241158">
    <property type="component" value="Unassembled WGS sequence"/>
</dbReference>
<protein>
    <submittedName>
        <fullName evidence="2">DNA-binding protein</fullName>
    </submittedName>
</protein>
<dbReference type="AlphaFoldDB" id="A0A2P7AV95"/>
<dbReference type="InterPro" id="IPR010985">
    <property type="entry name" value="Ribbon_hlx_hlx"/>
</dbReference>
<organism evidence="2 3">
    <name type="scientific">Phyllobacterium endophyticum</name>
    <dbReference type="NCBI Taxonomy" id="1149773"/>
    <lineage>
        <taxon>Bacteria</taxon>
        <taxon>Pseudomonadati</taxon>
        <taxon>Pseudomonadota</taxon>
        <taxon>Alphaproteobacteria</taxon>
        <taxon>Hyphomicrobiales</taxon>
        <taxon>Phyllobacteriaceae</taxon>
        <taxon>Phyllobacterium</taxon>
    </lineage>
</organism>
<name>A0A2P7AV95_9HYPH</name>
<keyword evidence="2" id="KW-0238">DNA-binding</keyword>
<proteinExistence type="predicted"/>
<comment type="caution">
    <text evidence="2">The sequence shown here is derived from an EMBL/GenBank/DDBJ whole genome shotgun (WGS) entry which is preliminary data.</text>
</comment>
<dbReference type="CDD" id="cd22233">
    <property type="entry name" value="RHH_CopAso-like"/>
    <property type="match status" value="1"/>
</dbReference>
<dbReference type="OrthoDB" id="9812023at2"/>